<dbReference type="InterPro" id="IPR000504">
    <property type="entry name" value="RRM_dom"/>
</dbReference>
<protein>
    <recommendedName>
        <fullName evidence="3">Zinc finger CCCH domain-containing protein 14</fullName>
    </recommendedName>
</protein>
<dbReference type="PANTHER" id="PTHR14738">
    <property type="entry name" value="ZINC FINGER CCCH DOMAIN-CONTAINING PROTEIN 14"/>
    <property type="match status" value="1"/>
</dbReference>
<keyword evidence="4" id="KW-0479">Metal-binding</keyword>
<dbReference type="GO" id="GO:0005737">
    <property type="term" value="C:cytoplasm"/>
    <property type="evidence" value="ECO:0007669"/>
    <property type="project" value="TreeGrafter"/>
</dbReference>
<evidence type="ECO:0000256" key="2">
    <source>
        <dbReference type="ARBA" id="ARBA00008423"/>
    </source>
</evidence>
<dbReference type="GO" id="GO:0008270">
    <property type="term" value="F:zinc ion binding"/>
    <property type="evidence" value="ECO:0007669"/>
    <property type="project" value="UniProtKB-KW"/>
</dbReference>
<dbReference type="Proteomes" id="UP000001307">
    <property type="component" value="Unassembled WGS sequence"/>
</dbReference>
<dbReference type="GO" id="GO:0043488">
    <property type="term" value="P:regulation of mRNA stability"/>
    <property type="evidence" value="ECO:0007669"/>
    <property type="project" value="InterPro"/>
</dbReference>
<dbReference type="PANTHER" id="PTHR14738:SF29">
    <property type="entry name" value="ZINC FINGER CCCH DOMAIN-CONTAINING PROTEIN 14"/>
    <property type="match status" value="1"/>
</dbReference>
<feature type="compositionally biased region" description="Basic residues" evidence="10">
    <location>
        <begin position="171"/>
        <end position="186"/>
    </location>
</feature>
<feature type="compositionally biased region" description="Basic and acidic residues" evidence="10">
    <location>
        <begin position="318"/>
        <end position="340"/>
    </location>
</feature>
<reference evidence="12" key="1">
    <citation type="journal article" date="2010" name="Science">
        <title>Plasticity of animal genome architecture unmasked by rapid evolution of a pelagic tunicate.</title>
        <authorList>
            <person name="Denoeud F."/>
            <person name="Henriet S."/>
            <person name="Mungpakdee S."/>
            <person name="Aury J.M."/>
            <person name="Da Silva C."/>
            <person name="Brinkmann H."/>
            <person name="Mikhaleva J."/>
            <person name="Olsen L.C."/>
            <person name="Jubin C."/>
            <person name="Canestro C."/>
            <person name="Bouquet J.M."/>
            <person name="Danks G."/>
            <person name="Poulain J."/>
            <person name="Campsteijn C."/>
            <person name="Adamski M."/>
            <person name="Cross I."/>
            <person name="Yadetie F."/>
            <person name="Muffato M."/>
            <person name="Louis A."/>
            <person name="Butcher S."/>
            <person name="Tsagkogeorga G."/>
            <person name="Konrad A."/>
            <person name="Singh S."/>
            <person name="Jensen M.F."/>
            <person name="Cong E.H."/>
            <person name="Eikeseth-Otteraa H."/>
            <person name="Noel B."/>
            <person name="Anthouard V."/>
            <person name="Porcel B.M."/>
            <person name="Kachouri-Lafond R."/>
            <person name="Nishino A."/>
            <person name="Ugolini M."/>
            <person name="Chourrout P."/>
            <person name="Nishida H."/>
            <person name="Aasland R."/>
            <person name="Huzurbazar S."/>
            <person name="Westhof E."/>
            <person name="Delsuc F."/>
            <person name="Lehrach H."/>
            <person name="Reinhardt R."/>
            <person name="Weissenbach J."/>
            <person name="Roy S.W."/>
            <person name="Artiguenave F."/>
            <person name="Postlethwait J.H."/>
            <person name="Manak J.R."/>
            <person name="Thompson E.M."/>
            <person name="Jaillon O."/>
            <person name="Du Pasquier L."/>
            <person name="Boudinot P."/>
            <person name="Liberles D.A."/>
            <person name="Volff J.N."/>
            <person name="Philippe H."/>
            <person name="Lenhard B."/>
            <person name="Roest Crollius H."/>
            <person name="Wincker P."/>
            <person name="Chourrout D."/>
        </authorList>
    </citation>
    <scope>NUCLEOTIDE SEQUENCE [LARGE SCALE GENOMIC DNA]</scope>
</reference>
<name>E4XWX8_OIKDI</name>
<feature type="compositionally biased region" description="Basic and acidic residues" evidence="10">
    <location>
        <begin position="234"/>
        <end position="247"/>
    </location>
</feature>
<evidence type="ECO:0000256" key="8">
    <source>
        <dbReference type="ARBA" id="ARBA00023242"/>
    </source>
</evidence>
<evidence type="ECO:0000256" key="10">
    <source>
        <dbReference type="SAM" id="MobiDB-lite"/>
    </source>
</evidence>
<feature type="region of interest" description="Disordered" evidence="10">
    <location>
        <begin position="80"/>
        <end position="287"/>
    </location>
</feature>
<evidence type="ECO:0000313" key="13">
    <source>
        <dbReference type="Proteomes" id="UP000001307"/>
    </source>
</evidence>
<dbReference type="InterPro" id="IPR035979">
    <property type="entry name" value="RBD_domain_sf"/>
</dbReference>
<evidence type="ECO:0000259" key="11">
    <source>
        <dbReference type="PROSITE" id="PS50102"/>
    </source>
</evidence>
<organism evidence="12">
    <name type="scientific">Oikopleura dioica</name>
    <name type="common">Tunicate</name>
    <dbReference type="NCBI Taxonomy" id="34765"/>
    <lineage>
        <taxon>Eukaryota</taxon>
        <taxon>Metazoa</taxon>
        <taxon>Chordata</taxon>
        <taxon>Tunicata</taxon>
        <taxon>Appendicularia</taxon>
        <taxon>Copelata</taxon>
        <taxon>Oikopleuridae</taxon>
        <taxon>Oikopleura</taxon>
    </lineage>
</organism>
<feature type="domain" description="RRM" evidence="11">
    <location>
        <begin position="462"/>
        <end position="539"/>
    </location>
</feature>
<dbReference type="GO" id="GO:0008143">
    <property type="term" value="F:poly(A) binding"/>
    <property type="evidence" value="ECO:0007669"/>
    <property type="project" value="InterPro"/>
</dbReference>
<accession>E4XWX8</accession>
<dbReference type="EMBL" id="FN653259">
    <property type="protein sequence ID" value="CBY14172.1"/>
    <property type="molecule type" value="Genomic_DNA"/>
</dbReference>
<feature type="region of interest" description="Disordered" evidence="10">
    <location>
        <begin position="315"/>
        <end position="340"/>
    </location>
</feature>
<dbReference type="OrthoDB" id="5589010at2759"/>
<dbReference type="InterPro" id="IPR040366">
    <property type="entry name" value="Nab2/ZC3H14"/>
</dbReference>
<evidence type="ECO:0000256" key="5">
    <source>
        <dbReference type="ARBA" id="ARBA00022737"/>
    </source>
</evidence>
<feature type="compositionally biased region" description="Acidic residues" evidence="10">
    <location>
        <begin position="94"/>
        <end position="103"/>
    </location>
</feature>
<keyword evidence="8" id="KW-0539">Nucleus</keyword>
<dbReference type="SUPFAM" id="SSF54928">
    <property type="entry name" value="RNA-binding domain, RBD"/>
    <property type="match status" value="1"/>
</dbReference>
<keyword evidence="13" id="KW-1185">Reference proteome</keyword>
<sequence>MQASAEISHKVRLAIKTKLTELGAYVDDELPDYVLVMVANRRGRQDMKKELELFLGDATDRFCTWLFGVLDRLKDAKKGRDLTDKKKSDKVEDKELDDFSEEEIEKKPKQKSPSPEPAPKKESKKSWKRRSPTPEKTVKSKKKDKAESPARNGMPSWSPQRKSKDKERSRSKSRSRDRRAKRRSRSRSVSSLKKSRSRSRERKEKKSKDKKSKKDRKKSRSRSRSSSRSKKNKKSDLRKELDEEERRSKARAKARVKGVKSSIVVKKEEVSEDRQKDKSAKGANPTSNLLIRAINESSGTKKKVLSGITRSITVSKPGESKVTIEKTGDKRRSKTKDEREPIKIVKKADSRVFITKNGEVEKTKRSSSPKFVVTLEGKKGSTAALKSKTKKKTEENEEALVIHPDESDDESSKLLNTSDLIDEAQKIKQLQKKTLPQEMSVTPIISTMDINASLDSSDTDKRTVFVSGLDVITTEPELKEHFQVCGTIVRVTILRDRFTRMSKGCAYIQFATLDQRQTADVFDNTEIHGKTIRVTQKVNRAELHSAPPTATDTAYHKPYKPHFQSTKPGNNPYTWTRSGYMPPR</sequence>
<keyword evidence="7" id="KW-0862">Zinc</keyword>
<evidence type="ECO:0000256" key="3">
    <source>
        <dbReference type="ARBA" id="ARBA00015071"/>
    </source>
</evidence>
<feature type="compositionally biased region" description="Basic residues" evidence="10">
    <location>
        <begin position="248"/>
        <end position="258"/>
    </location>
</feature>
<dbReference type="AlphaFoldDB" id="E4XWX8"/>
<keyword evidence="6" id="KW-0863">Zinc-finger</keyword>
<dbReference type="InterPro" id="IPR012677">
    <property type="entry name" value="Nucleotide-bd_a/b_plait_sf"/>
</dbReference>
<feature type="compositionally biased region" description="Polar residues" evidence="10">
    <location>
        <begin position="563"/>
        <end position="577"/>
    </location>
</feature>
<feature type="compositionally biased region" description="Basic and acidic residues" evidence="10">
    <location>
        <begin position="265"/>
        <end position="280"/>
    </location>
</feature>
<comment type="similarity">
    <text evidence="2">Belongs to the ZC3H14 family.</text>
</comment>
<dbReference type="Gene3D" id="3.30.70.330">
    <property type="match status" value="1"/>
</dbReference>
<evidence type="ECO:0000256" key="7">
    <source>
        <dbReference type="ARBA" id="ARBA00022833"/>
    </source>
</evidence>
<feature type="compositionally biased region" description="Basic residues" evidence="10">
    <location>
        <begin position="208"/>
        <end position="233"/>
    </location>
</feature>
<dbReference type="InParanoid" id="E4XWX8"/>
<feature type="region of interest" description="Disordered" evidence="10">
    <location>
        <begin position="545"/>
        <end position="584"/>
    </location>
</feature>
<gene>
    <name evidence="12" type="ORF">GSOID_T00007156001</name>
</gene>
<evidence type="ECO:0000256" key="4">
    <source>
        <dbReference type="ARBA" id="ARBA00022723"/>
    </source>
</evidence>
<dbReference type="SMART" id="SM00360">
    <property type="entry name" value="RRM"/>
    <property type="match status" value="1"/>
</dbReference>
<evidence type="ECO:0000256" key="6">
    <source>
        <dbReference type="ARBA" id="ARBA00022771"/>
    </source>
</evidence>
<feature type="compositionally biased region" description="Basic and acidic residues" evidence="10">
    <location>
        <begin position="80"/>
        <end position="93"/>
    </location>
</feature>
<feature type="compositionally biased region" description="Basic and acidic residues" evidence="10">
    <location>
        <begin position="132"/>
        <end position="148"/>
    </location>
</feature>
<keyword evidence="9" id="KW-0694">RNA-binding</keyword>
<evidence type="ECO:0000256" key="9">
    <source>
        <dbReference type="PROSITE-ProRule" id="PRU00176"/>
    </source>
</evidence>
<dbReference type="GO" id="GO:0005634">
    <property type="term" value="C:nucleus"/>
    <property type="evidence" value="ECO:0007669"/>
    <property type="project" value="UniProtKB-SubCell"/>
</dbReference>
<keyword evidence="5" id="KW-0677">Repeat</keyword>
<dbReference type="PROSITE" id="PS50102">
    <property type="entry name" value="RRM"/>
    <property type="match status" value="1"/>
</dbReference>
<dbReference type="Pfam" id="PF00076">
    <property type="entry name" value="RRM_1"/>
    <property type="match status" value="1"/>
</dbReference>
<evidence type="ECO:0000256" key="1">
    <source>
        <dbReference type="ARBA" id="ARBA00004123"/>
    </source>
</evidence>
<comment type="subcellular location">
    <subcellularLocation>
        <location evidence="1">Nucleus</location>
    </subcellularLocation>
</comment>
<proteinExistence type="inferred from homology"/>
<evidence type="ECO:0000313" key="12">
    <source>
        <dbReference type="EMBL" id="CBY14172.1"/>
    </source>
</evidence>